<accession>A0A0A9ERP8</accession>
<evidence type="ECO:0000313" key="1">
    <source>
        <dbReference type="EMBL" id="JAD98692.1"/>
    </source>
</evidence>
<sequence>MNLLENSGGRALRVIAAWPLALIASVRPAHCNINQRPPSLEAWGFRWNPKSLENKLRPLRGYIDFAS</sequence>
<proteinExistence type="predicted"/>
<reference evidence="1" key="1">
    <citation type="submission" date="2014-09" db="EMBL/GenBank/DDBJ databases">
        <authorList>
            <person name="Magalhaes I.L.F."/>
            <person name="Oliveira U."/>
            <person name="Santos F.R."/>
            <person name="Vidigal T.H.D.A."/>
            <person name="Brescovit A.D."/>
            <person name="Santos A.J."/>
        </authorList>
    </citation>
    <scope>NUCLEOTIDE SEQUENCE</scope>
    <source>
        <tissue evidence="1">Shoot tissue taken approximately 20 cm above the soil surface</tissue>
    </source>
</reference>
<dbReference type="EMBL" id="GBRH01199203">
    <property type="protein sequence ID" value="JAD98692.1"/>
    <property type="molecule type" value="Transcribed_RNA"/>
</dbReference>
<dbReference type="AlphaFoldDB" id="A0A0A9ERP8"/>
<reference evidence="1" key="2">
    <citation type="journal article" date="2015" name="Data Brief">
        <title>Shoot transcriptome of the giant reed, Arundo donax.</title>
        <authorList>
            <person name="Barrero R.A."/>
            <person name="Guerrero F.D."/>
            <person name="Moolhuijzen P."/>
            <person name="Goolsby J.A."/>
            <person name="Tidwell J."/>
            <person name="Bellgard S.E."/>
            <person name="Bellgard M.I."/>
        </authorList>
    </citation>
    <scope>NUCLEOTIDE SEQUENCE</scope>
    <source>
        <tissue evidence="1">Shoot tissue taken approximately 20 cm above the soil surface</tissue>
    </source>
</reference>
<protein>
    <submittedName>
        <fullName evidence="1">Uncharacterized protein</fullName>
    </submittedName>
</protein>
<name>A0A0A9ERP8_ARUDO</name>
<organism evidence="1">
    <name type="scientific">Arundo donax</name>
    <name type="common">Giant reed</name>
    <name type="synonym">Donax arundinaceus</name>
    <dbReference type="NCBI Taxonomy" id="35708"/>
    <lineage>
        <taxon>Eukaryota</taxon>
        <taxon>Viridiplantae</taxon>
        <taxon>Streptophyta</taxon>
        <taxon>Embryophyta</taxon>
        <taxon>Tracheophyta</taxon>
        <taxon>Spermatophyta</taxon>
        <taxon>Magnoliopsida</taxon>
        <taxon>Liliopsida</taxon>
        <taxon>Poales</taxon>
        <taxon>Poaceae</taxon>
        <taxon>PACMAD clade</taxon>
        <taxon>Arundinoideae</taxon>
        <taxon>Arundineae</taxon>
        <taxon>Arundo</taxon>
    </lineage>
</organism>